<evidence type="ECO:0000256" key="2">
    <source>
        <dbReference type="ARBA" id="ARBA00004245"/>
    </source>
</evidence>
<evidence type="ECO:0000313" key="10">
    <source>
        <dbReference type="Proteomes" id="UP000007264"/>
    </source>
</evidence>
<dbReference type="GO" id="GO:0005856">
    <property type="term" value="C:cytoskeleton"/>
    <property type="evidence" value="ECO:0007669"/>
    <property type="project" value="UniProtKB-SubCell"/>
</dbReference>
<evidence type="ECO:0000259" key="8">
    <source>
        <dbReference type="PROSITE" id="PS51336"/>
    </source>
</evidence>
<dbReference type="STRING" id="574566.I0YP77"/>
<comment type="caution">
    <text evidence="9">The sequence shown here is derived from an EMBL/GenBank/DDBJ whole genome shotgun (WGS) entry which is preliminary data.</text>
</comment>
<dbReference type="PANTHER" id="PTHR12086">
    <property type="entry name" value="EF-HAND DOMAIN C-TERMINAL CONTAINING PROTEIN"/>
    <property type="match status" value="1"/>
</dbReference>
<keyword evidence="10" id="KW-1185">Reference proteome</keyword>
<reference evidence="9 10" key="1">
    <citation type="journal article" date="2012" name="Genome Biol.">
        <title>The genome of the polar eukaryotic microalga coccomyxa subellipsoidea reveals traits of cold adaptation.</title>
        <authorList>
            <person name="Blanc G."/>
            <person name="Agarkova I."/>
            <person name="Grimwood J."/>
            <person name="Kuo A."/>
            <person name="Brueggeman A."/>
            <person name="Dunigan D."/>
            <person name="Gurnon J."/>
            <person name="Ladunga I."/>
            <person name="Lindquist E."/>
            <person name="Lucas S."/>
            <person name="Pangilinan J."/>
            <person name="Proschold T."/>
            <person name="Salamov A."/>
            <person name="Schmutz J."/>
            <person name="Weeks D."/>
            <person name="Yamada T."/>
            <person name="Claverie J.M."/>
            <person name="Grigoriev I."/>
            <person name="Van Etten J."/>
            <person name="Lomsadze A."/>
            <person name="Borodovsky M."/>
        </authorList>
    </citation>
    <scope>NUCLEOTIDE SEQUENCE [LARGE SCALE GENOMIC DNA]</scope>
    <source>
        <strain evidence="9 10">C-169</strain>
    </source>
</reference>
<dbReference type="SMART" id="SM00676">
    <property type="entry name" value="DM10"/>
    <property type="match status" value="2"/>
</dbReference>
<evidence type="ECO:0000313" key="9">
    <source>
        <dbReference type="EMBL" id="EIE20196.1"/>
    </source>
</evidence>
<evidence type="ECO:0000256" key="1">
    <source>
        <dbReference type="ARBA" id="ARBA00004138"/>
    </source>
</evidence>
<evidence type="ECO:0000256" key="5">
    <source>
        <dbReference type="ARBA" id="ARBA00023212"/>
    </source>
</evidence>
<dbReference type="PANTHER" id="PTHR12086:SF9">
    <property type="entry name" value="EF-HAND DOMAIN-CONTAINING PROTEIN 1"/>
    <property type="match status" value="1"/>
</dbReference>
<name>I0YP77_COCSC</name>
<gene>
    <name evidence="9" type="ORF">COCSUDRAFT_67526</name>
</gene>
<dbReference type="FunFam" id="2.30.29.170:FF:000002">
    <property type="entry name" value="EF-hand domain (C-terminal) containing 1"/>
    <property type="match status" value="1"/>
</dbReference>
<dbReference type="Proteomes" id="UP000007264">
    <property type="component" value="Unassembled WGS sequence"/>
</dbReference>
<dbReference type="EMBL" id="AGSI01000016">
    <property type="protein sequence ID" value="EIE20196.1"/>
    <property type="molecule type" value="Genomic_DNA"/>
</dbReference>
<proteinExistence type="predicted"/>
<dbReference type="Gene3D" id="2.30.29.170">
    <property type="match status" value="3"/>
</dbReference>
<protein>
    <recommendedName>
        <fullName evidence="8">DM10 domain-containing protein</fullName>
    </recommendedName>
</protein>
<dbReference type="OrthoDB" id="10255210at2759"/>
<keyword evidence="3" id="KW-0963">Cytoplasm</keyword>
<feature type="domain" description="DM10" evidence="8">
    <location>
        <begin position="170"/>
        <end position="288"/>
    </location>
</feature>
<feature type="compositionally biased region" description="Basic and acidic residues" evidence="7">
    <location>
        <begin position="151"/>
        <end position="160"/>
    </location>
</feature>
<evidence type="ECO:0000256" key="7">
    <source>
        <dbReference type="SAM" id="MobiDB-lite"/>
    </source>
</evidence>
<dbReference type="InterPro" id="IPR006602">
    <property type="entry name" value="DM10_dom"/>
</dbReference>
<sequence length="429" mass="49102">MQEHQRPLPQLFRICNGISIVLDQVAPAIPQGPPASERALREIPPTNIQEAQDTAQNHVQTVQLPAWLTFDRQVLRFFAYVKEPLLEVAPEAYRVRHCIMLHHLEDATLAINEPRQPGSSFPCGPVLKRHKFMEAQRTPLDADIPAPEDPQEQRERERRAAGLKTAAQRPQPVLRFQCYWDDRLALYGDMRMLRLYYYLSDDTVHLVEVLRPNCGRDPFPHMLRRMRLPKHPEPVGARPLSEGLRITPPEAYYRWQELRIGGQIEVFGRKVMIYDCDAFTRQWIKEHLQLPDAALKPMPPKPPRKDFNKFVGNDGKVLRFSAVLNPRPGSSPADAAIDLERSFVVSFFLADNALLIFERAQPNSGWVGGKYLERRQIRNPAASSFYGPQDMRVGAKVHAAGRTFSLTAADEYTRKYLESTIANRDRTSS</sequence>
<evidence type="ECO:0000256" key="4">
    <source>
        <dbReference type="ARBA" id="ARBA00022737"/>
    </source>
</evidence>
<dbReference type="Pfam" id="PF06565">
    <property type="entry name" value="DM10_dom"/>
    <property type="match status" value="3"/>
</dbReference>
<organism evidence="9 10">
    <name type="scientific">Coccomyxa subellipsoidea (strain C-169)</name>
    <name type="common">Green microalga</name>
    <dbReference type="NCBI Taxonomy" id="574566"/>
    <lineage>
        <taxon>Eukaryota</taxon>
        <taxon>Viridiplantae</taxon>
        <taxon>Chlorophyta</taxon>
        <taxon>core chlorophytes</taxon>
        <taxon>Trebouxiophyceae</taxon>
        <taxon>Trebouxiophyceae incertae sedis</taxon>
        <taxon>Coccomyxaceae</taxon>
        <taxon>Coccomyxa</taxon>
        <taxon>Coccomyxa subellipsoidea</taxon>
    </lineage>
</organism>
<accession>I0YP77</accession>
<dbReference type="AlphaFoldDB" id="I0YP77"/>
<dbReference type="GO" id="GO:0005929">
    <property type="term" value="C:cilium"/>
    <property type="evidence" value="ECO:0007669"/>
    <property type="project" value="UniProtKB-SubCell"/>
</dbReference>
<dbReference type="eggNOG" id="KOG0043">
    <property type="taxonomic scope" value="Eukaryota"/>
</dbReference>
<dbReference type="GeneID" id="17038172"/>
<dbReference type="KEGG" id="csl:COCSUDRAFT_67526"/>
<evidence type="ECO:0000256" key="6">
    <source>
        <dbReference type="ARBA" id="ARBA00023273"/>
    </source>
</evidence>
<keyword evidence="5" id="KW-0206">Cytoskeleton</keyword>
<comment type="subcellular location">
    <subcellularLocation>
        <location evidence="1">Cell projection</location>
        <location evidence="1">Cilium</location>
    </subcellularLocation>
    <subcellularLocation>
        <location evidence="2">Cytoplasm</location>
        <location evidence="2">Cytoskeleton</location>
    </subcellularLocation>
</comment>
<keyword evidence="4" id="KW-0677">Repeat</keyword>
<feature type="region of interest" description="Disordered" evidence="7">
    <location>
        <begin position="137"/>
        <end position="164"/>
    </location>
</feature>
<feature type="domain" description="DM10" evidence="8">
    <location>
        <begin position="314"/>
        <end position="421"/>
    </location>
</feature>
<dbReference type="InterPro" id="IPR040193">
    <property type="entry name" value="EFHC1/EFHC2/EFHB"/>
</dbReference>
<keyword evidence="6" id="KW-0966">Cell projection</keyword>
<dbReference type="RefSeq" id="XP_005644740.1">
    <property type="nucleotide sequence ID" value="XM_005644683.1"/>
</dbReference>
<evidence type="ECO:0000256" key="3">
    <source>
        <dbReference type="ARBA" id="ARBA00022490"/>
    </source>
</evidence>
<dbReference type="PROSITE" id="PS51336">
    <property type="entry name" value="DM10"/>
    <property type="match status" value="2"/>
</dbReference>